<evidence type="ECO:0000313" key="2">
    <source>
        <dbReference type="Proteomes" id="UP000321721"/>
    </source>
</evidence>
<reference evidence="1 2" key="1">
    <citation type="submission" date="2019-08" db="EMBL/GenBank/DDBJ databases">
        <title>Genome of Vicingus serpentipes NCIMB 15042.</title>
        <authorList>
            <person name="Bowman J.P."/>
        </authorList>
    </citation>
    <scope>NUCLEOTIDE SEQUENCE [LARGE SCALE GENOMIC DNA]</scope>
    <source>
        <strain evidence="1 2">NCIMB 15042</strain>
    </source>
</reference>
<keyword evidence="2" id="KW-1185">Reference proteome</keyword>
<evidence type="ECO:0008006" key="3">
    <source>
        <dbReference type="Google" id="ProtNLM"/>
    </source>
</evidence>
<sequence>MILVVLIAFNGFACKVNYSFTGASIPEDVKTVSVKTFENFAPLTNPNYPQLFTEALKDIFLSQTNLSLISTNGDLQFEGSVTDYKITSVAIQGNETAALNRLSITINAKFTNTKDKIQSYESKFTRFADFSSSSSLSSVEDELMKEINTQITQDIFNQAVSNW</sequence>
<dbReference type="Pfam" id="PF04390">
    <property type="entry name" value="LptE"/>
    <property type="match status" value="1"/>
</dbReference>
<accession>A0A5C6RQ57</accession>
<name>A0A5C6RQ57_9FLAO</name>
<dbReference type="InterPro" id="IPR007485">
    <property type="entry name" value="LPS_assembly_LptE"/>
</dbReference>
<dbReference type="AlphaFoldDB" id="A0A5C6RQ57"/>
<proteinExistence type="predicted"/>
<evidence type="ECO:0000313" key="1">
    <source>
        <dbReference type="EMBL" id="TXB64045.1"/>
    </source>
</evidence>
<dbReference type="OrthoDB" id="9790776at2"/>
<protein>
    <recommendedName>
        <fullName evidence="3">LptE family protein</fullName>
    </recommendedName>
</protein>
<dbReference type="EMBL" id="VOOS01000006">
    <property type="protein sequence ID" value="TXB64045.1"/>
    <property type="molecule type" value="Genomic_DNA"/>
</dbReference>
<gene>
    <name evidence="1" type="ORF">FRY74_11655</name>
</gene>
<dbReference type="Proteomes" id="UP000321721">
    <property type="component" value="Unassembled WGS sequence"/>
</dbReference>
<organism evidence="1 2">
    <name type="scientific">Vicingus serpentipes</name>
    <dbReference type="NCBI Taxonomy" id="1926625"/>
    <lineage>
        <taxon>Bacteria</taxon>
        <taxon>Pseudomonadati</taxon>
        <taxon>Bacteroidota</taxon>
        <taxon>Flavobacteriia</taxon>
        <taxon>Flavobacteriales</taxon>
        <taxon>Vicingaceae</taxon>
        <taxon>Vicingus</taxon>
    </lineage>
</organism>
<dbReference type="GO" id="GO:0019867">
    <property type="term" value="C:outer membrane"/>
    <property type="evidence" value="ECO:0007669"/>
    <property type="project" value="InterPro"/>
</dbReference>
<comment type="caution">
    <text evidence="1">The sequence shown here is derived from an EMBL/GenBank/DDBJ whole genome shotgun (WGS) entry which is preliminary data.</text>
</comment>
<dbReference type="GO" id="GO:0043165">
    <property type="term" value="P:Gram-negative-bacterium-type cell outer membrane assembly"/>
    <property type="evidence" value="ECO:0007669"/>
    <property type="project" value="InterPro"/>
</dbReference>